<organism evidence="1 2">
    <name type="scientific">Henosepilachna vigintioctopunctata</name>
    <dbReference type="NCBI Taxonomy" id="420089"/>
    <lineage>
        <taxon>Eukaryota</taxon>
        <taxon>Metazoa</taxon>
        <taxon>Ecdysozoa</taxon>
        <taxon>Arthropoda</taxon>
        <taxon>Hexapoda</taxon>
        <taxon>Insecta</taxon>
        <taxon>Pterygota</taxon>
        <taxon>Neoptera</taxon>
        <taxon>Endopterygota</taxon>
        <taxon>Coleoptera</taxon>
        <taxon>Polyphaga</taxon>
        <taxon>Cucujiformia</taxon>
        <taxon>Coccinelloidea</taxon>
        <taxon>Coccinellidae</taxon>
        <taxon>Epilachninae</taxon>
        <taxon>Epilachnini</taxon>
        <taxon>Henosepilachna</taxon>
    </lineage>
</organism>
<reference evidence="1 2" key="1">
    <citation type="submission" date="2023-03" db="EMBL/GenBank/DDBJ databases">
        <title>Genome insight into feeding habits of ladybird beetles.</title>
        <authorList>
            <person name="Li H.-S."/>
            <person name="Huang Y.-H."/>
            <person name="Pang H."/>
        </authorList>
    </citation>
    <scope>NUCLEOTIDE SEQUENCE [LARGE SCALE GENOMIC DNA]</scope>
    <source>
        <strain evidence="1">SYSU_2023b</strain>
        <tissue evidence="1">Whole body</tissue>
    </source>
</reference>
<gene>
    <name evidence="1" type="ORF">WA026_002479</name>
</gene>
<dbReference type="EMBL" id="JARQZJ010000031">
    <property type="protein sequence ID" value="KAK9874126.1"/>
    <property type="molecule type" value="Genomic_DNA"/>
</dbReference>
<name>A0AAW1U2I9_9CUCU</name>
<sequence length="103" mass="12234">MQFRWDKPNEMQYKISFGNDEQFKTLSFVKKDTRHSTNTDYHFSLRPISKKPLPLSNEKLKDLKDLMQYIEPNSVIFYNVLEDKLTSSSDVVDIFLDDYDGDE</sequence>
<keyword evidence="2" id="KW-1185">Reference proteome</keyword>
<evidence type="ECO:0000313" key="2">
    <source>
        <dbReference type="Proteomes" id="UP001431783"/>
    </source>
</evidence>
<evidence type="ECO:0000313" key="1">
    <source>
        <dbReference type="EMBL" id="KAK9874126.1"/>
    </source>
</evidence>
<protein>
    <submittedName>
        <fullName evidence="1">Uncharacterized protein</fullName>
    </submittedName>
</protein>
<proteinExistence type="predicted"/>
<dbReference type="AlphaFoldDB" id="A0AAW1U2I9"/>
<accession>A0AAW1U2I9</accession>
<comment type="caution">
    <text evidence="1">The sequence shown here is derived from an EMBL/GenBank/DDBJ whole genome shotgun (WGS) entry which is preliminary data.</text>
</comment>
<dbReference type="Proteomes" id="UP001431783">
    <property type="component" value="Unassembled WGS sequence"/>
</dbReference>